<evidence type="ECO:0000256" key="7">
    <source>
        <dbReference type="ARBA" id="ARBA00022777"/>
    </source>
</evidence>
<dbReference type="Pfam" id="PF02518">
    <property type="entry name" value="HATPase_c"/>
    <property type="match status" value="1"/>
</dbReference>
<dbReference type="GO" id="GO:0005886">
    <property type="term" value="C:plasma membrane"/>
    <property type="evidence" value="ECO:0007669"/>
    <property type="project" value="UniProtKB-SubCell"/>
</dbReference>
<evidence type="ECO:0000256" key="8">
    <source>
        <dbReference type="ARBA" id="ARBA00022840"/>
    </source>
</evidence>
<dbReference type="Gene3D" id="3.30.565.10">
    <property type="entry name" value="Histidine kinase-like ATPase, C-terminal domain"/>
    <property type="match status" value="1"/>
</dbReference>
<dbReference type="STRING" id="1173111.SAMN05444955_103231"/>
<comment type="subcellular location">
    <subcellularLocation>
        <location evidence="2">Cell membrane</location>
        <topology evidence="2">Multi-pass membrane protein</topology>
    </subcellularLocation>
</comment>
<dbReference type="PRINTS" id="PR00344">
    <property type="entry name" value="BCTRLSENSOR"/>
</dbReference>
<dbReference type="CDD" id="cd00075">
    <property type="entry name" value="HATPase"/>
    <property type="match status" value="1"/>
</dbReference>
<keyword evidence="8" id="KW-0067">ATP-binding</keyword>
<dbReference type="SMART" id="SM00388">
    <property type="entry name" value="HisKA"/>
    <property type="match status" value="1"/>
</dbReference>
<dbReference type="Gene3D" id="1.10.287.130">
    <property type="match status" value="1"/>
</dbReference>
<evidence type="ECO:0000313" key="14">
    <source>
        <dbReference type="Proteomes" id="UP000199695"/>
    </source>
</evidence>
<dbReference type="InterPro" id="IPR003661">
    <property type="entry name" value="HisK_dim/P_dom"/>
</dbReference>
<dbReference type="InterPro" id="IPR005467">
    <property type="entry name" value="His_kinase_dom"/>
</dbReference>
<dbReference type="InterPro" id="IPR003594">
    <property type="entry name" value="HATPase_dom"/>
</dbReference>
<dbReference type="AlphaFoldDB" id="A0A1H8CDS3"/>
<dbReference type="GO" id="GO:0000155">
    <property type="term" value="F:phosphorelay sensor kinase activity"/>
    <property type="evidence" value="ECO:0007669"/>
    <property type="project" value="InterPro"/>
</dbReference>
<evidence type="ECO:0000256" key="2">
    <source>
        <dbReference type="ARBA" id="ARBA00004651"/>
    </source>
</evidence>
<dbReference type="InterPro" id="IPR004358">
    <property type="entry name" value="Sig_transdc_His_kin-like_C"/>
</dbReference>
<accession>A0A1H8CDS3</accession>
<comment type="catalytic activity">
    <reaction evidence="1">
        <text>ATP + protein L-histidine = ADP + protein N-phospho-L-histidine.</text>
        <dbReference type="EC" id="2.7.13.3"/>
    </reaction>
</comment>
<feature type="transmembrane region" description="Helical" evidence="11">
    <location>
        <begin position="154"/>
        <end position="173"/>
    </location>
</feature>
<evidence type="ECO:0000256" key="5">
    <source>
        <dbReference type="ARBA" id="ARBA00022679"/>
    </source>
</evidence>
<dbReference type="Pfam" id="PF00512">
    <property type="entry name" value="HisKA"/>
    <property type="match status" value="1"/>
</dbReference>
<dbReference type="SUPFAM" id="SSF55874">
    <property type="entry name" value="ATPase domain of HSP90 chaperone/DNA topoisomerase II/histidine kinase"/>
    <property type="match status" value="1"/>
</dbReference>
<dbReference type="PANTHER" id="PTHR43711:SF1">
    <property type="entry name" value="HISTIDINE KINASE 1"/>
    <property type="match status" value="1"/>
</dbReference>
<reference evidence="13 14" key="1">
    <citation type="submission" date="2016-10" db="EMBL/GenBank/DDBJ databases">
        <authorList>
            <person name="de Groot N.N."/>
        </authorList>
    </citation>
    <scope>NUCLEOTIDE SEQUENCE [LARGE SCALE GENOMIC DNA]</scope>
    <source>
        <strain evidence="13 14">DSM 46701</strain>
    </source>
</reference>
<evidence type="ECO:0000256" key="9">
    <source>
        <dbReference type="ARBA" id="ARBA00023012"/>
    </source>
</evidence>
<keyword evidence="11" id="KW-1133">Transmembrane helix</keyword>
<keyword evidence="5" id="KW-0808">Transferase</keyword>
<evidence type="ECO:0000256" key="1">
    <source>
        <dbReference type="ARBA" id="ARBA00000085"/>
    </source>
</evidence>
<dbReference type="PROSITE" id="PS50109">
    <property type="entry name" value="HIS_KIN"/>
    <property type="match status" value="1"/>
</dbReference>
<dbReference type="OrthoDB" id="9813151at2"/>
<dbReference type="Proteomes" id="UP000199695">
    <property type="component" value="Unassembled WGS sequence"/>
</dbReference>
<dbReference type="RefSeq" id="WP_089965833.1">
    <property type="nucleotide sequence ID" value="NZ_FOCQ01000003.1"/>
</dbReference>
<organism evidence="13 14">
    <name type="scientific">Lihuaxuella thermophila</name>
    <dbReference type="NCBI Taxonomy" id="1173111"/>
    <lineage>
        <taxon>Bacteria</taxon>
        <taxon>Bacillati</taxon>
        <taxon>Bacillota</taxon>
        <taxon>Bacilli</taxon>
        <taxon>Bacillales</taxon>
        <taxon>Thermoactinomycetaceae</taxon>
        <taxon>Lihuaxuella</taxon>
    </lineage>
</organism>
<feature type="transmembrane region" description="Helical" evidence="11">
    <location>
        <begin position="12"/>
        <end position="32"/>
    </location>
</feature>
<dbReference type="SUPFAM" id="SSF47384">
    <property type="entry name" value="Homodimeric domain of signal transducing histidine kinase"/>
    <property type="match status" value="1"/>
</dbReference>
<dbReference type="SMART" id="SM00387">
    <property type="entry name" value="HATPase_c"/>
    <property type="match status" value="1"/>
</dbReference>
<evidence type="ECO:0000256" key="6">
    <source>
        <dbReference type="ARBA" id="ARBA00022741"/>
    </source>
</evidence>
<dbReference type="InterPro" id="IPR036097">
    <property type="entry name" value="HisK_dim/P_sf"/>
</dbReference>
<proteinExistence type="predicted"/>
<sequence>MFRKTLLRLTLQNAIVFLLVVSLLGAWLYWFMENQQFKKIDQTLILRAEEMKAEMLGEPFFIFPDPDPLVEVIVWDVKQKEIRKIGQTPINIYNISQLYPEQVDGKVHNLRIGSLQFRSIAVSVLTSQDEELIVQVIRNTNAELQLLGELRKNIVIGCCVAILIAAGVGYYLARRSLVPIQQAWQAQQQFVADASHELRTPLAVIQTRTELLLRNPKQTIEEKSPDISTIYRETRRLSKLVSSLLTLARSDSNQLELNRDVFDFDQLVHEVADHFKELAELNQHQFHVDISGPLTLNGDRERLHQLLVILLDNAFKYTPPSGTITLTCRKKGNEIYLQVADTGMGISKEDLPRIFDRFFRGDQARTRSDGGTGLGLSIAKWIVEKHGGKISVQSKPGKGSTFTVRF</sequence>
<dbReference type="FunFam" id="1.10.287.130:FF:000001">
    <property type="entry name" value="Two-component sensor histidine kinase"/>
    <property type="match status" value="1"/>
</dbReference>
<dbReference type="EC" id="2.7.13.3" evidence="3"/>
<name>A0A1H8CDS3_9BACL</name>
<evidence type="ECO:0000313" key="13">
    <source>
        <dbReference type="EMBL" id="SEM93160.1"/>
    </source>
</evidence>
<evidence type="ECO:0000256" key="4">
    <source>
        <dbReference type="ARBA" id="ARBA00022553"/>
    </source>
</evidence>
<feature type="domain" description="Histidine kinase" evidence="12">
    <location>
        <begin position="193"/>
        <end position="406"/>
    </location>
</feature>
<dbReference type="PANTHER" id="PTHR43711">
    <property type="entry name" value="TWO-COMPONENT HISTIDINE KINASE"/>
    <property type="match status" value="1"/>
</dbReference>
<dbReference type="GO" id="GO:0005524">
    <property type="term" value="F:ATP binding"/>
    <property type="evidence" value="ECO:0007669"/>
    <property type="project" value="UniProtKB-KW"/>
</dbReference>
<dbReference type="InterPro" id="IPR036890">
    <property type="entry name" value="HATPase_C_sf"/>
</dbReference>
<dbReference type="InterPro" id="IPR050736">
    <property type="entry name" value="Sensor_HK_Regulatory"/>
</dbReference>
<protein>
    <recommendedName>
        <fullName evidence="3">histidine kinase</fullName>
        <ecNumber evidence="3">2.7.13.3</ecNumber>
    </recommendedName>
</protein>
<dbReference type="CDD" id="cd00082">
    <property type="entry name" value="HisKA"/>
    <property type="match status" value="1"/>
</dbReference>
<keyword evidence="4" id="KW-0597">Phosphoprotein</keyword>
<dbReference type="FunFam" id="3.30.565.10:FF:000006">
    <property type="entry name" value="Sensor histidine kinase WalK"/>
    <property type="match status" value="1"/>
</dbReference>
<keyword evidence="14" id="KW-1185">Reference proteome</keyword>
<keyword evidence="11" id="KW-0812">Transmembrane</keyword>
<evidence type="ECO:0000256" key="11">
    <source>
        <dbReference type="SAM" id="Phobius"/>
    </source>
</evidence>
<evidence type="ECO:0000256" key="3">
    <source>
        <dbReference type="ARBA" id="ARBA00012438"/>
    </source>
</evidence>
<keyword evidence="7" id="KW-0418">Kinase</keyword>
<keyword evidence="6" id="KW-0547">Nucleotide-binding</keyword>
<evidence type="ECO:0000259" key="12">
    <source>
        <dbReference type="PROSITE" id="PS50109"/>
    </source>
</evidence>
<dbReference type="EMBL" id="FOCQ01000003">
    <property type="protein sequence ID" value="SEM93160.1"/>
    <property type="molecule type" value="Genomic_DNA"/>
</dbReference>
<keyword evidence="9" id="KW-0902">Two-component regulatory system</keyword>
<evidence type="ECO:0000256" key="10">
    <source>
        <dbReference type="ARBA" id="ARBA00023136"/>
    </source>
</evidence>
<keyword evidence="10 11" id="KW-0472">Membrane</keyword>
<gene>
    <name evidence="13" type="ORF">SAMN05444955_103231</name>
</gene>